<dbReference type="InterPro" id="IPR010131">
    <property type="entry name" value="MdtP/NodT-like"/>
</dbReference>
<gene>
    <name evidence="1" type="ORF">H8L32_11930</name>
</gene>
<sequence length="475" mass="52172">MSHIHYRYLIPALIPAILLLGGCASFDIDQSTQQINQRYPAYTQGQLALVSKPEQQKDRQDKADAFLRDPLSQDAAVQIALLNSPAMQALLAQHQASAANAVQSARIANPVFNFERSRQGGELEIGRMLSLGLLDLLSLPQRQTMAQHSLAQAQTQLSLDVIDRVSQVRVAWVKAVAAQQSLDYAKQVVDAADASAELAGRMHKAGNFNTLQAARQQAFQADALAQFSFARHNSLATREELVRLLGLNDAQEKFLKLPERLPDLPVTPVAAETIGPQATKNRLDIQLAKQQLDAAAARQGLSLVSSFTDIELGVRRNTIFDASGHSEIKRGVEISLSLPIFDWGDAQRTAMNANTLAASYRLQDTVNNAGSHLRVSYSAYRSMYDIARQYRDDILPLRKRISAENQLRYNGMFISVFELLADTREQINSVLAAINAEQQFWLADAALQAELLGRPRPSTSTLNPISSSAPADAAH</sequence>
<proteinExistence type="predicted"/>
<dbReference type="PROSITE" id="PS51257">
    <property type="entry name" value="PROKAR_LIPOPROTEIN"/>
    <property type="match status" value="1"/>
</dbReference>
<reference evidence="1 2" key="1">
    <citation type="submission" date="2020-08" db="EMBL/GenBank/DDBJ databases">
        <title>Novel species isolated from subtropical streams in China.</title>
        <authorList>
            <person name="Lu H."/>
        </authorList>
    </citation>
    <scope>NUCLEOTIDE SEQUENCE [LARGE SCALE GENOMIC DNA]</scope>
    <source>
        <strain evidence="1 2">CY18W</strain>
    </source>
</reference>
<dbReference type="PANTHER" id="PTHR30203:SF24">
    <property type="entry name" value="BLR4935 PROTEIN"/>
    <property type="match status" value="1"/>
</dbReference>
<protein>
    <submittedName>
        <fullName evidence="1">TolC family protein</fullName>
    </submittedName>
</protein>
<evidence type="ECO:0000313" key="2">
    <source>
        <dbReference type="Proteomes" id="UP000650424"/>
    </source>
</evidence>
<dbReference type="EMBL" id="JACOGF010000005">
    <property type="protein sequence ID" value="MBC3918189.1"/>
    <property type="molecule type" value="Genomic_DNA"/>
</dbReference>
<dbReference type="RefSeq" id="WP_186947453.1">
    <property type="nucleotide sequence ID" value="NZ_JACOGF010000005.1"/>
</dbReference>
<dbReference type="Gene3D" id="1.20.1600.10">
    <property type="entry name" value="Outer membrane efflux proteins (OEP)"/>
    <property type="match status" value="1"/>
</dbReference>
<name>A0ABR6ZQT8_9BURK</name>
<accession>A0ABR6ZQT8</accession>
<dbReference type="SUPFAM" id="SSF56954">
    <property type="entry name" value="Outer membrane efflux proteins (OEP)"/>
    <property type="match status" value="1"/>
</dbReference>
<keyword evidence="2" id="KW-1185">Reference proteome</keyword>
<dbReference type="PANTHER" id="PTHR30203">
    <property type="entry name" value="OUTER MEMBRANE CATION EFFLUX PROTEIN"/>
    <property type="match status" value="1"/>
</dbReference>
<dbReference type="Proteomes" id="UP000650424">
    <property type="component" value="Unassembled WGS sequence"/>
</dbReference>
<evidence type="ECO:0000313" key="1">
    <source>
        <dbReference type="EMBL" id="MBC3918189.1"/>
    </source>
</evidence>
<organism evidence="1 2">
    <name type="scientific">Undibacterium hunanense</name>
    <dbReference type="NCBI Taxonomy" id="2762292"/>
    <lineage>
        <taxon>Bacteria</taxon>
        <taxon>Pseudomonadati</taxon>
        <taxon>Pseudomonadota</taxon>
        <taxon>Betaproteobacteria</taxon>
        <taxon>Burkholderiales</taxon>
        <taxon>Oxalobacteraceae</taxon>
        <taxon>Undibacterium</taxon>
    </lineage>
</organism>
<comment type="caution">
    <text evidence="1">The sequence shown here is derived from an EMBL/GenBank/DDBJ whole genome shotgun (WGS) entry which is preliminary data.</text>
</comment>